<reference evidence="4" key="1">
    <citation type="journal article" date="2019" name="Int. J. Syst. Evol. Microbiol.">
        <title>The Global Catalogue of Microorganisms (GCM) 10K type strain sequencing project: providing services to taxonomists for standard genome sequencing and annotation.</title>
        <authorList>
            <consortium name="The Broad Institute Genomics Platform"/>
            <consortium name="The Broad Institute Genome Sequencing Center for Infectious Disease"/>
            <person name="Wu L."/>
            <person name="Ma J."/>
        </authorList>
    </citation>
    <scope>NUCLEOTIDE SEQUENCE [LARGE SCALE GENOMIC DNA]</scope>
    <source>
        <strain evidence="4">KCTC 23707</strain>
    </source>
</reference>
<protein>
    <submittedName>
        <fullName evidence="3">YMGG-like glycine zipper-containing protein</fullName>
    </submittedName>
</protein>
<dbReference type="Proteomes" id="UP001597373">
    <property type="component" value="Unassembled WGS sequence"/>
</dbReference>
<evidence type="ECO:0000313" key="4">
    <source>
        <dbReference type="Proteomes" id="UP001597373"/>
    </source>
</evidence>
<keyword evidence="1" id="KW-0732">Signal</keyword>
<accession>A0ABW5DDZ0</accession>
<dbReference type="RefSeq" id="WP_345098008.1">
    <property type="nucleotide sequence ID" value="NZ_BAABGS010000010.1"/>
</dbReference>
<keyword evidence="4" id="KW-1185">Reference proteome</keyword>
<evidence type="ECO:0000256" key="1">
    <source>
        <dbReference type="SAM" id="SignalP"/>
    </source>
</evidence>
<dbReference type="PROSITE" id="PS51257">
    <property type="entry name" value="PROKAR_LIPOPROTEIN"/>
    <property type="match status" value="1"/>
</dbReference>
<feature type="domain" description="YMGG-like Gly-zipper" evidence="2">
    <location>
        <begin position="21"/>
        <end position="63"/>
    </location>
</feature>
<comment type="caution">
    <text evidence="3">The sequence shown here is derived from an EMBL/GenBank/DDBJ whole genome shotgun (WGS) entry which is preliminary data.</text>
</comment>
<organism evidence="3 4">
    <name type="scientific">Chelativorans composti</name>
    <dbReference type="NCBI Taxonomy" id="768533"/>
    <lineage>
        <taxon>Bacteria</taxon>
        <taxon>Pseudomonadati</taxon>
        <taxon>Pseudomonadota</taxon>
        <taxon>Alphaproteobacteria</taxon>
        <taxon>Hyphomicrobiales</taxon>
        <taxon>Phyllobacteriaceae</taxon>
        <taxon>Chelativorans</taxon>
    </lineage>
</organism>
<feature type="signal peptide" evidence="1">
    <location>
        <begin position="1"/>
        <end position="25"/>
    </location>
</feature>
<feature type="chain" id="PRO_5045340148" evidence="1">
    <location>
        <begin position="26"/>
        <end position="90"/>
    </location>
</feature>
<evidence type="ECO:0000259" key="2">
    <source>
        <dbReference type="Pfam" id="PF13441"/>
    </source>
</evidence>
<name>A0ABW5DDZ0_9HYPH</name>
<dbReference type="Pfam" id="PF13441">
    <property type="entry name" value="Gly-zipper_YMGG"/>
    <property type="match status" value="1"/>
</dbReference>
<gene>
    <name evidence="3" type="ORF">ACFSMZ_04945</name>
</gene>
<dbReference type="EMBL" id="JBHUIR010000019">
    <property type="protein sequence ID" value="MFD2259107.1"/>
    <property type="molecule type" value="Genomic_DNA"/>
</dbReference>
<evidence type="ECO:0000313" key="3">
    <source>
        <dbReference type="EMBL" id="MFD2259107.1"/>
    </source>
</evidence>
<dbReference type="InterPro" id="IPR027367">
    <property type="entry name" value="Gly-zipper_YMGG"/>
</dbReference>
<sequence length="90" mass="8783">MKKLLLVLPLVLAGAAACTPTQQGAAIGGVGGAAIGAAVANDSVEGAVIGGAAGAIAGALIGRASEGSNQCVYRDQYGRRYTAACPRGYY</sequence>
<proteinExistence type="predicted"/>